<evidence type="ECO:0000313" key="3">
    <source>
        <dbReference type="Proteomes" id="UP001223547"/>
    </source>
</evidence>
<keyword evidence="2" id="KW-0255">Endonuclease</keyword>
<dbReference type="InterPro" id="IPR011089">
    <property type="entry name" value="GmrSD_C"/>
</dbReference>
<comment type="caution">
    <text evidence="2">The sequence shown here is derived from an EMBL/GenBank/DDBJ whole genome shotgun (WGS) entry which is preliminary data.</text>
</comment>
<dbReference type="PANTHER" id="PTHR24094">
    <property type="entry name" value="SECRETED PROTEIN"/>
    <property type="match status" value="1"/>
</dbReference>
<dbReference type="RefSeq" id="WP_285366852.1">
    <property type="nucleotide sequence ID" value="NZ_JASSQD010000001.1"/>
</dbReference>
<organism evidence="2 3">
    <name type="scientific">Marinobacter albus</name>
    <dbReference type="NCBI Taxonomy" id="3030833"/>
    <lineage>
        <taxon>Bacteria</taxon>
        <taxon>Pseudomonadati</taxon>
        <taxon>Pseudomonadota</taxon>
        <taxon>Gammaproteobacteria</taxon>
        <taxon>Pseudomonadales</taxon>
        <taxon>Marinobacteraceae</taxon>
        <taxon>Marinobacter</taxon>
    </lineage>
</organism>
<dbReference type="PANTHER" id="PTHR24094:SF15">
    <property type="entry name" value="AMP-DEPENDENT SYNTHETASE_LIGASE DOMAIN-CONTAINING PROTEIN-RELATED"/>
    <property type="match status" value="1"/>
</dbReference>
<reference evidence="2 3" key="1">
    <citation type="submission" date="2023-05" db="EMBL/GenBank/DDBJ databases">
        <title>Marinobacter albus sp. nov., a marine bacterium isolated from sand in a coastal intertidal zone of huludao.</title>
        <authorList>
            <person name="Deng T."/>
        </authorList>
    </citation>
    <scope>NUCLEOTIDE SEQUENCE [LARGE SCALE GENOMIC DNA]</scope>
    <source>
        <strain evidence="2 3">M216</strain>
    </source>
</reference>
<proteinExistence type="predicted"/>
<dbReference type="Pfam" id="PF07510">
    <property type="entry name" value="GmrSD_C"/>
    <property type="match status" value="1"/>
</dbReference>
<name>A0ABT7H6W8_9GAMM</name>
<keyword evidence="3" id="KW-1185">Reference proteome</keyword>
<keyword evidence="2" id="KW-0378">Hydrolase</keyword>
<protein>
    <submittedName>
        <fullName evidence="2">HNH endonuclease family protein</fullName>
    </submittedName>
</protein>
<dbReference type="GO" id="GO:0004519">
    <property type="term" value="F:endonuclease activity"/>
    <property type="evidence" value="ECO:0007669"/>
    <property type="project" value="UniProtKB-KW"/>
</dbReference>
<sequence>MQYERCQILAVLITGFLATGNLTADTLVKQSSSGLCHPLESNWYDRTENYTAYDSVEACLDAGGRLPQGLTLASLGGHQESTGGPQEYERSKFGHGWDDADGDCQDSRAEALIAMSATTVRFANDDRCRVTTGRWISSFTENVIQNASEIDIDHVVPLAWAWEHGAAGWSHTKREQFANDPVNLLPVEASLNRSKGALGPNQWLPPAGHCGYVARFTRIMKKYELEPTKSESSWLRDFLNSCRS</sequence>
<accession>A0ABT7H6W8</accession>
<dbReference type="Proteomes" id="UP001223547">
    <property type="component" value="Unassembled WGS sequence"/>
</dbReference>
<gene>
    <name evidence="2" type="ORF">QQF73_00570</name>
</gene>
<evidence type="ECO:0000259" key="1">
    <source>
        <dbReference type="Pfam" id="PF07510"/>
    </source>
</evidence>
<feature type="domain" description="GmrSD restriction endonucleases C-terminal" evidence="1">
    <location>
        <begin position="126"/>
        <end position="233"/>
    </location>
</feature>
<keyword evidence="2" id="KW-0540">Nuclease</keyword>
<evidence type="ECO:0000313" key="2">
    <source>
        <dbReference type="EMBL" id="MDK9556097.1"/>
    </source>
</evidence>
<dbReference type="EMBL" id="JASSQD010000001">
    <property type="protein sequence ID" value="MDK9556097.1"/>
    <property type="molecule type" value="Genomic_DNA"/>
</dbReference>